<proteinExistence type="predicted"/>
<dbReference type="AlphaFoldDB" id="A0A2T3IYB7"/>
<sequence length="90" mass="10054">MIKGIIVLLSPDLYPKSGSPIGVLKLFMKQLVISRTQHDAPSGMCMLAKTVAELTGEHAELMAEAKRSFRKMEGEFEALIIEDVFTHYPF</sequence>
<dbReference type="RefSeq" id="WP_107349215.1">
    <property type="nucleotide sequence ID" value="NZ_PYMH01000005.1"/>
</dbReference>
<evidence type="ECO:0000313" key="2">
    <source>
        <dbReference type="Proteomes" id="UP000241222"/>
    </source>
</evidence>
<reference evidence="1 2" key="1">
    <citation type="submission" date="2018-03" db="EMBL/GenBank/DDBJ databases">
        <title>Whole genome sequencing of Histamine producing bacteria.</title>
        <authorList>
            <person name="Butler K."/>
        </authorList>
    </citation>
    <scope>NUCLEOTIDE SEQUENCE [LARGE SCALE GENOMIC DNA]</scope>
    <source>
        <strain evidence="1 2">JCM 13586</strain>
    </source>
</reference>
<gene>
    <name evidence="1" type="ORF">C9I99_12470</name>
</gene>
<protein>
    <submittedName>
        <fullName evidence="1">Uncharacterized protein</fullName>
    </submittedName>
</protein>
<dbReference type="SUPFAM" id="SSF48498">
    <property type="entry name" value="Tetracyclin repressor-like, C-terminal domain"/>
    <property type="match status" value="1"/>
</dbReference>
<evidence type="ECO:0000313" key="1">
    <source>
        <dbReference type="EMBL" id="PSU33581.1"/>
    </source>
</evidence>
<name>A0A2T3IYB7_9GAMM</name>
<keyword evidence="2" id="KW-1185">Reference proteome</keyword>
<comment type="caution">
    <text evidence="1">The sequence shown here is derived from an EMBL/GenBank/DDBJ whole genome shotgun (WGS) entry which is preliminary data.</text>
</comment>
<dbReference type="EMBL" id="PYMH01000005">
    <property type="protein sequence ID" value="PSU33581.1"/>
    <property type="molecule type" value="Genomic_DNA"/>
</dbReference>
<organism evidence="1 2">
    <name type="scientific">Photobacterium lutimaris</name>
    <dbReference type="NCBI Taxonomy" id="388278"/>
    <lineage>
        <taxon>Bacteria</taxon>
        <taxon>Pseudomonadati</taxon>
        <taxon>Pseudomonadota</taxon>
        <taxon>Gammaproteobacteria</taxon>
        <taxon>Vibrionales</taxon>
        <taxon>Vibrionaceae</taxon>
        <taxon>Photobacterium</taxon>
    </lineage>
</organism>
<accession>A0A2T3IYB7</accession>
<dbReference type="InterPro" id="IPR036271">
    <property type="entry name" value="Tet_transcr_reg_TetR-rel_C_sf"/>
</dbReference>
<dbReference type="Proteomes" id="UP000241222">
    <property type="component" value="Unassembled WGS sequence"/>
</dbReference>